<dbReference type="Proteomes" id="UP000663879">
    <property type="component" value="Unassembled WGS sequence"/>
</dbReference>
<dbReference type="InterPro" id="IPR000477">
    <property type="entry name" value="RT_dom"/>
</dbReference>
<dbReference type="PROSITE" id="PS50878">
    <property type="entry name" value="RT_POL"/>
    <property type="match status" value="1"/>
</dbReference>
<keyword evidence="3" id="KW-1185">Reference proteome</keyword>
<gene>
    <name evidence="2" type="ORF">OXX778_LOCUS13198</name>
</gene>
<dbReference type="AlphaFoldDB" id="A0A814C0K6"/>
<organism evidence="2 3">
    <name type="scientific">Brachionus calyciflorus</name>
    <dbReference type="NCBI Taxonomy" id="104777"/>
    <lineage>
        <taxon>Eukaryota</taxon>
        <taxon>Metazoa</taxon>
        <taxon>Spiralia</taxon>
        <taxon>Gnathifera</taxon>
        <taxon>Rotifera</taxon>
        <taxon>Eurotatoria</taxon>
        <taxon>Monogononta</taxon>
        <taxon>Pseudotrocha</taxon>
        <taxon>Ploima</taxon>
        <taxon>Brachionidae</taxon>
        <taxon>Brachionus</taxon>
    </lineage>
</organism>
<evidence type="ECO:0000259" key="1">
    <source>
        <dbReference type="PROSITE" id="PS50878"/>
    </source>
</evidence>
<dbReference type="PANTHER" id="PTHR19446">
    <property type="entry name" value="REVERSE TRANSCRIPTASES"/>
    <property type="match status" value="1"/>
</dbReference>
<evidence type="ECO:0000313" key="3">
    <source>
        <dbReference type="Proteomes" id="UP000663879"/>
    </source>
</evidence>
<protein>
    <recommendedName>
        <fullName evidence="1">Reverse transcriptase domain-containing protein</fullName>
    </recommendedName>
</protein>
<name>A0A814C0K6_9BILA</name>
<sequence length="241" mass="27537">MKTDKQNIVDILNEQFYSVYKKNECKNGTVKNIDPYTTKTCQVSDTIFDPISVFKELKKLDKDKSVGVDGISPVLLNECAECFKTPISLIFKKSFNCSLLPSAWRNANITPIFKKGQRNVASNYRPISLTSIICKVMEKLIKNSMVEFLENEKLISSHQHGFVKFKSCITNLLECLDIITECINRGFAKDILFIDFLKAFDLVPHEELFVKLEAFGFNGKTLNWLKAFLSDRKQRVVLDGV</sequence>
<evidence type="ECO:0000313" key="2">
    <source>
        <dbReference type="EMBL" id="CAF0936635.1"/>
    </source>
</evidence>
<feature type="domain" description="Reverse transcriptase" evidence="1">
    <location>
        <begin position="93"/>
        <end position="241"/>
    </location>
</feature>
<accession>A0A814C0K6</accession>
<proteinExistence type="predicted"/>
<dbReference type="EMBL" id="CAJNOC010002493">
    <property type="protein sequence ID" value="CAF0936635.1"/>
    <property type="molecule type" value="Genomic_DNA"/>
</dbReference>
<dbReference type="Pfam" id="PF00078">
    <property type="entry name" value="RVT_1"/>
    <property type="match status" value="1"/>
</dbReference>
<dbReference type="OrthoDB" id="416454at2759"/>
<comment type="caution">
    <text evidence="2">The sequence shown here is derived from an EMBL/GenBank/DDBJ whole genome shotgun (WGS) entry which is preliminary data.</text>
</comment>
<reference evidence="2" key="1">
    <citation type="submission" date="2021-02" db="EMBL/GenBank/DDBJ databases">
        <authorList>
            <person name="Nowell W R."/>
        </authorList>
    </citation>
    <scope>NUCLEOTIDE SEQUENCE</scope>
    <source>
        <strain evidence="2">Ploen Becks lab</strain>
    </source>
</reference>